<organism evidence="1 2">
    <name type="scientific">Melia azedarach</name>
    <name type="common">Chinaberry tree</name>
    <dbReference type="NCBI Taxonomy" id="155640"/>
    <lineage>
        <taxon>Eukaryota</taxon>
        <taxon>Viridiplantae</taxon>
        <taxon>Streptophyta</taxon>
        <taxon>Embryophyta</taxon>
        <taxon>Tracheophyta</taxon>
        <taxon>Spermatophyta</taxon>
        <taxon>Magnoliopsida</taxon>
        <taxon>eudicotyledons</taxon>
        <taxon>Gunneridae</taxon>
        <taxon>Pentapetalae</taxon>
        <taxon>rosids</taxon>
        <taxon>malvids</taxon>
        <taxon>Sapindales</taxon>
        <taxon>Meliaceae</taxon>
        <taxon>Melia</taxon>
    </lineage>
</organism>
<gene>
    <name evidence="1" type="ORF">OWV82_005629</name>
</gene>
<dbReference type="Proteomes" id="UP001164539">
    <property type="component" value="Chromosome 3"/>
</dbReference>
<protein>
    <submittedName>
        <fullName evidence="1">MYB transcription factor</fullName>
    </submittedName>
</protein>
<accession>A0ACC1YGC9</accession>
<sequence>MGRAPCCEKVGLKKGRWTAEEDEILTKYIQANGEGSWRSMPKNAGLLRCGKSCRLRWINYLRADLKRGNITTEEEETIVKLHSTLGNRWSLIAAQLPGRTDNEIKNYWNSHLSRKIYSSFINCKNNSTPVGMNAVRLAGGCKRRRGRVSRSTAKKHKLILTSIGKANSGTISEALQQTAQGNAITLVNNSRNSQEIIMEIEDPKLLGDIKMDQLGVDGSCMENGVAEMGSIEESSDAIGLCHNWDSENEVLGPYEWLDSEIKRLNNALKREKAIGETSLSEEREREQHKLAKCEEKENSCWESFNCPTFSGFDEKWIDFECPNINQCELWEEGDNLFCWLWDSGSNGEGCDH</sequence>
<reference evidence="1 2" key="1">
    <citation type="journal article" date="2023" name="Science">
        <title>Complex scaffold remodeling in plant triterpene biosynthesis.</title>
        <authorList>
            <person name="De La Pena R."/>
            <person name="Hodgson H."/>
            <person name="Liu J.C."/>
            <person name="Stephenson M.J."/>
            <person name="Martin A.C."/>
            <person name="Owen C."/>
            <person name="Harkess A."/>
            <person name="Leebens-Mack J."/>
            <person name="Jimenez L.E."/>
            <person name="Osbourn A."/>
            <person name="Sattely E.S."/>
        </authorList>
    </citation>
    <scope>NUCLEOTIDE SEQUENCE [LARGE SCALE GENOMIC DNA]</scope>
    <source>
        <strain evidence="2">cv. JPN11</strain>
        <tissue evidence="1">Leaf</tissue>
    </source>
</reference>
<proteinExistence type="predicted"/>
<evidence type="ECO:0000313" key="2">
    <source>
        <dbReference type="Proteomes" id="UP001164539"/>
    </source>
</evidence>
<dbReference type="EMBL" id="CM051396">
    <property type="protein sequence ID" value="KAJ4722063.1"/>
    <property type="molecule type" value="Genomic_DNA"/>
</dbReference>
<comment type="caution">
    <text evidence="1">The sequence shown here is derived from an EMBL/GenBank/DDBJ whole genome shotgun (WGS) entry which is preliminary data.</text>
</comment>
<name>A0ACC1YGC9_MELAZ</name>
<keyword evidence="2" id="KW-1185">Reference proteome</keyword>
<evidence type="ECO:0000313" key="1">
    <source>
        <dbReference type="EMBL" id="KAJ4722063.1"/>
    </source>
</evidence>